<evidence type="ECO:0000313" key="2">
    <source>
        <dbReference type="EMBL" id="MBP1082646.1"/>
    </source>
</evidence>
<accession>A0ABS4CZ40</accession>
<evidence type="ECO:0000256" key="1">
    <source>
        <dbReference type="SAM" id="MobiDB-lite"/>
    </source>
</evidence>
<proteinExistence type="predicted"/>
<keyword evidence="3" id="KW-1185">Reference proteome</keyword>
<evidence type="ECO:0000313" key="3">
    <source>
        <dbReference type="Proteomes" id="UP000674416"/>
    </source>
</evidence>
<dbReference type="Proteomes" id="UP000674416">
    <property type="component" value="Unassembled WGS sequence"/>
</dbReference>
<protein>
    <submittedName>
        <fullName evidence="2">Uncharacterized protein</fullName>
    </submittedName>
</protein>
<sequence length="30" mass="3444">MAMIREEQKKEWQKGLAEKGGITIGHCKRS</sequence>
<dbReference type="EMBL" id="JAFDST010000003">
    <property type="protein sequence ID" value="MBP1082646.1"/>
    <property type="molecule type" value="Genomic_DNA"/>
</dbReference>
<gene>
    <name evidence="2" type="ORF">JOC74_003149</name>
</gene>
<organism evidence="2 3">
    <name type="scientific">Bacillus capparidis</name>
    <dbReference type="NCBI Taxonomy" id="1840411"/>
    <lineage>
        <taxon>Bacteria</taxon>
        <taxon>Bacillati</taxon>
        <taxon>Bacillota</taxon>
        <taxon>Bacilli</taxon>
        <taxon>Bacillales</taxon>
        <taxon>Bacillaceae</taxon>
        <taxon>Bacillus</taxon>
    </lineage>
</organism>
<feature type="region of interest" description="Disordered" evidence="1">
    <location>
        <begin position="1"/>
        <end position="30"/>
    </location>
</feature>
<feature type="compositionally biased region" description="Basic and acidic residues" evidence="1">
    <location>
        <begin position="1"/>
        <end position="17"/>
    </location>
</feature>
<name>A0ABS4CZ40_9BACI</name>
<comment type="caution">
    <text evidence="2">The sequence shown here is derived from an EMBL/GenBank/DDBJ whole genome shotgun (WGS) entry which is preliminary data.</text>
</comment>
<reference evidence="2 3" key="1">
    <citation type="submission" date="2021-01" db="EMBL/GenBank/DDBJ databases">
        <title>Genomic Encyclopedia of Type Strains, Phase IV (KMG-IV): sequencing the most valuable type-strain genomes for metagenomic binning, comparative biology and taxonomic classification.</title>
        <authorList>
            <person name="Goeker M."/>
        </authorList>
    </citation>
    <scope>NUCLEOTIDE SEQUENCE [LARGE SCALE GENOMIC DNA]</scope>
    <source>
        <strain evidence="2 3">DSM 103394</strain>
    </source>
</reference>